<accession>A0AAE4B5T2</accession>
<keyword evidence="1" id="KW-0732">Signal</keyword>
<keyword evidence="3" id="KW-1185">Reference proteome</keyword>
<protein>
    <submittedName>
        <fullName evidence="2">Uncharacterized protein</fullName>
    </submittedName>
</protein>
<organism evidence="2 3">
    <name type="scientific">Marimonas arenosa</name>
    <dbReference type="NCBI Taxonomy" id="1795305"/>
    <lineage>
        <taxon>Bacteria</taxon>
        <taxon>Pseudomonadati</taxon>
        <taxon>Pseudomonadota</taxon>
        <taxon>Alphaproteobacteria</taxon>
        <taxon>Rhodobacterales</taxon>
        <taxon>Paracoccaceae</taxon>
        <taxon>Marimonas</taxon>
    </lineage>
</organism>
<evidence type="ECO:0000256" key="1">
    <source>
        <dbReference type="SAM" id="SignalP"/>
    </source>
</evidence>
<dbReference type="AlphaFoldDB" id="A0AAE4B5T2"/>
<reference evidence="2" key="2">
    <citation type="submission" date="2023-02" db="EMBL/GenBank/DDBJ databases">
        <title>'Rhodoalgimonas zhirmunskyi' gen. nov., isolated from a red alga.</title>
        <authorList>
            <person name="Nedashkovskaya O.I."/>
            <person name="Otstavnykh N.Y."/>
            <person name="Bystritskaya E.P."/>
            <person name="Balabanova L.A."/>
            <person name="Isaeva M.P."/>
        </authorList>
    </citation>
    <scope>NUCLEOTIDE SEQUENCE</scope>
    <source>
        <strain evidence="2">KCTC 52189</strain>
    </source>
</reference>
<name>A0AAE4B5T2_9RHOB</name>
<comment type="caution">
    <text evidence="2">The sequence shown here is derived from an EMBL/GenBank/DDBJ whole genome shotgun (WGS) entry which is preliminary data.</text>
</comment>
<dbReference type="RefSeq" id="WP_306736970.1">
    <property type="nucleotide sequence ID" value="NZ_JANHAX010000006.1"/>
</dbReference>
<reference evidence="2" key="1">
    <citation type="submission" date="2022-07" db="EMBL/GenBank/DDBJ databases">
        <authorList>
            <person name="Otstavnykh N."/>
            <person name="Isaeva M."/>
            <person name="Bystritskaya E."/>
        </authorList>
    </citation>
    <scope>NUCLEOTIDE SEQUENCE</scope>
    <source>
        <strain evidence="2">KCTC 52189</strain>
    </source>
</reference>
<evidence type="ECO:0000313" key="3">
    <source>
        <dbReference type="Proteomes" id="UP001226762"/>
    </source>
</evidence>
<proteinExistence type="predicted"/>
<gene>
    <name evidence="2" type="ORF">NO357_17350</name>
</gene>
<feature type="signal peptide" evidence="1">
    <location>
        <begin position="1"/>
        <end position="25"/>
    </location>
</feature>
<sequence length="225" mass="23717">MLGQITRLIALMAALFAALAGPVAAGAWPRDRKEGFLSATSRISGPGWAGPYSVYSTTYIEYGLGRRLTAGFDIGHGISGSGKAVVFLRKSLPEMGRGHVVAAELGLGQIAGEPTVRPGLSWGRGITRRSGSTGWLSLETVAEFRLDSGRVDLKADFTLGLNHGARLKSILQVQTGVSQGDPSFIRAAPSVAVKLGRKAHVELGLTAGIVGDTDYGLKLGLWREF</sequence>
<dbReference type="EMBL" id="JANHAX010000006">
    <property type="protein sequence ID" value="MDQ2091670.1"/>
    <property type="molecule type" value="Genomic_DNA"/>
</dbReference>
<dbReference type="Proteomes" id="UP001226762">
    <property type="component" value="Unassembled WGS sequence"/>
</dbReference>
<evidence type="ECO:0000313" key="2">
    <source>
        <dbReference type="EMBL" id="MDQ2091670.1"/>
    </source>
</evidence>
<feature type="chain" id="PRO_5042260789" evidence="1">
    <location>
        <begin position="26"/>
        <end position="225"/>
    </location>
</feature>